<feature type="domain" description="Ammonium transporter AmtB-like" evidence="6">
    <location>
        <begin position="28"/>
        <end position="82"/>
    </location>
</feature>
<evidence type="ECO:0000256" key="1">
    <source>
        <dbReference type="ARBA" id="ARBA00004141"/>
    </source>
</evidence>
<proteinExistence type="predicted"/>
<keyword evidence="2 5" id="KW-0812">Transmembrane</keyword>
<dbReference type="EMBL" id="LNXY01000020">
    <property type="protein sequence ID" value="KTC87687.1"/>
    <property type="molecule type" value="Genomic_DNA"/>
</dbReference>
<gene>
    <name evidence="7" type="ORF">Ldro_1306</name>
</gene>
<evidence type="ECO:0000259" key="6">
    <source>
        <dbReference type="Pfam" id="PF00909"/>
    </source>
</evidence>
<dbReference type="Proteomes" id="UP000054736">
    <property type="component" value="Unassembled WGS sequence"/>
</dbReference>
<evidence type="ECO:0000256" key="2">
    <source>
        <dbReference type="ARBA" id="ARBA00022692"/>
    </source>
</evidence>
<evidence type="ECO:0000313" key="7">
    <source>
        <dbReference type="EMBL" id="KTC87687.1"/>
    </source>
</evidence>
<accession>A0A0W0SWD6</accession>
<dbReference type="Gene3D" id="1.10.3430.10">
    <property type="entry name" value="Ammonium transporter AmtB like domains"/>
    <property type="match status" value="1"/>
</dbReference>
<dbReference type="AlphaFoldDB" id="A0A0W0SWD6"/>
<evidence type="ECO:0000313" key="8">
    <source>
        <dbReference type="Proteomes" id="UP000054736"/>
    </source>
</evidence>
<dbReference type="PATRIC" id="fig|1212489.4.peg.1377"/>
<evidence type="ECO:0000256" key="5">
    <source>
        <dbReference type="SAM" id="Phobius"/>
    </source>
</evidence>
<protein>
    <submittedName>
        <fullName evidence="7">Ammonium Transporter Family protein</fullName>
    </submittedName>
</protein>
<dbReference type="InterPro" id="IPR029020">
    <property type="entry name" value="Ammonium/urea_transptr"/>
</dbReference>
<dbReference type="GO" id="GO:0016020">
    <property type="term" value="C:membrane"/>
    <property type="evidence" value="ECO:0007669"/>
    <property type="project" value="UniProtKB-SubCell"/>
</dbReference>
<keyword evidence="4 5" id="KW-0472">Membrane</keyword>
<name>A0A0W0SWD6_9GAMM</name>
<evidence type="ECO:0000256" key="4">
    <source>
        <dbReference type="ARBA" id="ARBA00023136"/>
    </source>
</evidence>
<comment type="caution">
    <text evidence="7">The sequence shown here is derived from an EMBL/GenBank/DDBJ whole genome shotgun (WGS) entry which is preliminary data.</text>
</comment>
<dbReference type="InterPro" id="IPR024041">
    <property type="entry name" value="NH4_transpt_AmtB-like_dom"/>
</dbReference>
<evidence type="ECO:0000256" key="3">
    <source>
        <dbReference type="ARBA" id="ARBA00022989"/>
    </source>
</evidence>
<comment type="subcellular location">
    <subcellularLocation>
        <location evidence="1">Membrane</location>
        <topology evidence="1">Multi-pass membrane protein</topology>
    </subcellularLocation>
</comment>
<keyword evidence="3 5" id="KW-1133">Transmembrane helix</keyword>
<dbReference type="Pfam" id="PF00909">
    <property type="entry name" value="Ammonium_transp"/>
    <property type="match status" value="1"/>
</dbReference>
<dbReference type="GO" id="GO:0008519">
    <property type="term" value="F:ammonium channel activity"/>
    <property type="evidence" value="ECO:0007669"/>
    <property type="project" value="InterPro"/>
</dbReference>
<feature type="transmembrane region" description="Helical" evidence="5">
    <location>
        <begin position="34"/>
        <end position="55"/>
    </location>
</feature>
<reference evidence="7 8" key="1">
    <citation type="submission" date="2015-11" db="EMBL/GenBank/DDBJ databases">
        <title>Genomic analysis of 38 Legionella species identifies large and diverse effector repertoires.</title>
        <authorList>
            <person name="Burstein D."/>
            <person name="Amaro F."/>
            <person name="Zusman T."/>
            <person name="Lifshitz Z."/>
            <person name="Cohen O."/>
            <person name="Gilbert J.A."/>
            <person name="Pupko T."/>
            <person name="Shuman H.A."/>
            <person name="Segal G."/>
        </authorList>
    </citation>
    <scope>NUCLEOTIDE SEQUENCE [LARGE SCALE GENOMIC DNA]</scope>
    <source>
        <strain evidence="7 8">ATCC 700990</strain>
    </source>
</reference>
<organism evidence="7 8">
    <name type="scientific">Legionella drozanskii LLAP-1</name>
    <dbReference type="NCBI Taxonomy" id="1212489"/>
    <lineage>
        <taxon>Bacteria</taxon>
        <taxon>Pseudomonadati</taxon>
        <taxon>Pseudomonadota</taxon>
        <taxon>Gammaproteobacteria</taxon>
        <taxon>Legionellales</taxon>
        <taxon>Legionellaceae</taxon>
        <taxon>Legionella</taxon>
    </lineage>
</organism>
<keyword evidence="8" id="KW-1185">Reference proteome</keyword>
<sequence>MHINAGFAALTAAIVLAPPLPAHKDSSDFLSAEVLQLVAVIVTSTIGTAVILYFLKRFMEIRPKPEEEQLGMDLIEHAESAY</sequence>